<comment type="caution">
    <text evidence="2">The sequence shown here is derived from an EMBL/GenBank/DDBJ whole genome shotgun (WGS) entry which is preliminary data.</text>
</comment>
<keyword evidence="3" id="KW-1185">Reference proteome</keyword>
<evidence type="ECO:0000313" key="2">
    <source>
        <dbReference type="EMBL" id="KAJ7761750.1"/>
    </source>
</evidence>
<dbReference type="EMBL" id="JARKIB010000034">
    <property type="protein sequence ID" value="KAJ7761750.1"/>
    <property type="molecule type" value="Genomic_DNA"/>
</dbReference>
<evidence type="ECO:0000256" key="1">
    <source>
        <dbReference type="SAM" id="MobiDB-lite"/>
    </source>
</evidence>
<protein>
    <submittedName>
        <fullName evidence="2">Uncharacterized protein</fullName>
    </submittedName>
</protein>
<sequence length="135" mass="15210">MTLLQLVPGTRFALVAMCGKSYAAINKCVPIFDISRFTDEISLKSIHVPQIDLQLKWHRLREIETDKKSEVPALSKLNKKQKADLIVAALERWLPRVDAGEVPRMGRAVPVALDEEEIPAEPEEEEDDAGYGERD</sequence>
<proteinExistence type="predicted"/>
<dbReference type="AlphaFoldDB" id="A0AAD7NIS4"/>
<accession>A0AAD7NIS4</accession>
<feature type="compositionally biased region" description="Acidic residues" evidence="1">
    <location>
        <begin position="113"/>
        <end position="135"/>
    </location>
</feature>
<dbReference type="Proteomes" id="UP001215598">
    <property type="component" value="Unassembled WGS sequence"/>
</dbReference>
<reference evidence="2" key="1">
    <citation type="submission" date="2023-03" db="EMBL/GenBank/DDBJ databases">
        <title>Massive genome expansion in bonnet fungi (Mycena s.s.) driven by repeated elements and novel gene families across ecological guilds.</title>
        <authorList>
            <consortium name="Lawrence Berkeley National Laboratory"/>
            <person name="Harder C.B."/>
            <person name="Miyauchi S."/>
            <person name="Viragh M."/>
            <person name="Kuo A."/>
            <person name="Thoen E."/>
            <person name="Andreopoulos B."/>
            <person name="Lu D."/>
            <person name="Skrede I."/>
            <person name="Drula E."/>
            <person name="Henrissat B."/>
            <person name="Morin E."/>
            <person name="Kohler A."/>
            <person name="Barry K."/>
            <person name="LaButti K."/>
            <person name="Morin E."/>
            <person name="Salamov A."/>
            <person name="Lipzen A."/>
            <person name="Mereny Z."/>
            <person name="Hegedus B."/>
            <person name="Baldrian P."/>
            <person name="Stursova M."/>
            <person name="Weitz H."/>
            <person name="Taylor A."/>
            <person name="Grigoriev I.V."/>
            <person name="Nagy L.G."/>
            <person name="Martin F."/>
            <person name="Kauserud H."/>
        </authorList>
    </citation>
    <scope>NUCLEOTIDE SEQUENCE</scope>
    <source>
        <strain evidence="2">CBHHK182m</strain>
    </source>
</reference>
<gene>
    <name evidence="2" type="ORF">B0H16DRAFT_1688379</name>
</gene>
<feature type="region of interest" description="Disordered" evidence="1">
    <location>
        <begin position="110"/>
        <end position="135"/>
    </location>
</feature>
<name>A0AAD7NIS4_9AGAR</name>
<organism evidence="2 3">
    <name type="scientific">Mycena metata</name>
    <dbReference type="NCBI Taxonomy" id="1033252"/>
    <lineage>
        <taxon>Eukaryota</taxon>
        <taxon>Fungi</taxon>
        <taxon>Dikarya</taxon>
        <taxon>Basidiomycota</taxon>
        <taxon>Agaricomycotina</taxon>
        <taxon>Agaricomycetes</taxon>
        <taxon>Agaricomycetidae</taxon>
        <taxon>Agaricales</taxon>
        <taxon>Marasmiineae</taxon>
        <taxon>Mycenaceae</taxon>
        <taxon>Mycena</taxon>
    </lineage>
</organism>
<evidence type="ECO:0000313" key="3">
    <source>
        <dbReference type="Proteomes" id="UP001215598"/>
    </source>
</evidence>